<dbReference type="PANTHER" id="PTHR31005">
    <property type="entry name" value="DUF4139 DOMAIN-CONTAINING PROTEIN"/>
    <property type="match status" value="1"/>
</dbReference>
<feature type="compositionally biased region" description="Acidic residues" evidence="1">
    <location>
        <begin position="92"/>
        <end position="102"/>
    </location>
</feature>
<feature type="domain" description="DUF4140" evidence="2">
    <location>
        <begin position="25"/>
        <end position="126"/>
    </location>
</feature>
<dbReference type="PANTHER" id="PTHR31005:SF8">
    <property type="entry name" value="DUF4139 DOMAIN-CONTAINING PROTEIN"/>
    <property type="match status" value="1"/>
</dbReference>
<feature type="region of interest" description="Disordered" evidence="1">
    <location>
        <begin position="83"/>
        <end position="104"/>
    </location>
</feature>
<sequence>MVSKQTAFNTITINAAEQDHLIDSVTVFQAGRAEIKRRVQLKLKQGQNRINIEHLPNCMDRDSIWVQGSGTAVIFDVVYHSPYRQPTPDPSTDGEESDEESNDEYHCSLQTLRKERNVVKQQSDFLDSYGRTLNSQNFGLDDIERFLDIYATRQSTLEQRTQEIDLQIGRLEKALGKGQAKKPLDDYYSLAERRTKITVTVLSKEHGKAELLLTYVVSRVNWTPIYDVRASLGQSPGKSSTVEPPLTVAPLCRPYRRGASAFQRLGHPGLQSWRIVTLRARYRVVLSLPVVHVHVHLHAKLCRRTPRVNTAARDHQPEFVGGPYTQP</sequence>
<organism evidence="3 4">
    <name type="scientific">Ceratobasidium theobromae</name>
    <dbReference type="NCBI Taxonomy" id="1582974"/>
    <lineage>
        <taxon>Eukaryota</taxon>
        <taxon>Fungi</taxon>
        <taxon>Dikarya</taxon>
        <taxon>Basidiomycota</taxon>
        <taxon>Agaricomycotina</taxon>
        <taxon>Agaricomycetes</taxon>
        <taxon>Cantharellales</taxon>
        <taxon>Ceratobasidiaceae</taxon>
        <taxon>Ceratobasidium</taxon>
    </lineage>
</organism>
<accession>A0A5N5Q6T4</accession>
<keyword evidence="4" id="KW-1185">Reference proteome</keyword>
<dbReference type="Proteomes" id="UP000383932">
    <property type="component" value="Unassembled WGS sequence"/>
</dbReference>
<evidence type="ECO:0000313" key="4">
    <source>
        <dbReference type="Proteomes" id="UP000383932"/>
    </source>
</evidence>
<evidence type="ECO:0000256" key="1">
    <source>
        <dbReference type="SAM" id="MobiDB-lite"/>
    </source>
</evidence>
<name>A0A5N5Q6T4_9AGAM</name>
<proteinExistence type="predicted"/>
<evidence type="ECO:0000259" key="2">
    <source>
        <dbReference type="Pfam" id="PF13600"/>
    </source>
</evidence>
<protein>
    <submittedName>
        <fullName evidence="3">Protein F37C4,5</fullName>
    </submittedName>
</protein>
<reference evidence="3 4" key="1">
    <citation type="journal article" date="2019" name="Fungal Biol. Biotechnol.">
        <title>Draft genome sequence of fastidious pathogen Ceratobasidium theobromae, which causes vascular-streak dieback in Theobroma cacao.</title>
        <authorList>
            <person name="Ali S.S."/>
            <person name="Asman A."/>
            <person name="Shao J."/>
            <person name="Firmansyah A.P."/>
            <person name="Susilo A.W."/>
            <person name="Rosmana A."/>
            <person name="McMahon P."/>
            <person name="Junaid M."/>
            <person name="Guest D."/>
            <person name="Kheng T.Y."/>
            <person name="Meinhardt L.W."/>
            <person name="Bailey B.A."/>
        </authorList>
    </citation>
    <scope>NUCLEOTIDE SEQUENCE [LARGE SCALE GENOMIC DNA]</scope>
    <source>
        <strain evidence="3 4">CT2</strain>
    </source>
</reference>
<dbReference type="OrthoDB" id="10068793at2759"/>
<gene>
    <name evidence="3" type="ORF">CTheo_9019</name>
</gene>
<comment type="caution">
    <text evidence="3">The sequence shown here is derived from an EMBL/GenBank/DDBJ whole genome shotgun (WGS) entry which is preliminary data.</text>
</comment>
<dbReference type="InterPro" id="IPR025554">
    <property type="entry name" value="DUF4140"/>
</dbReference>
<dbReference type="InterPro" id="IPR011935">
    <property type="entry name" value="CHP02231"/>
</dbReference>
<evidence type="ECO:0000313" key="3">
    <source>
        <dbReference type="EMBL" id="KAB5587542.1"/>
    </source>
</evidence>
<dbReference type="EMBL" id="SSOP01000998">
    <property type="protein sequence ID" value="KAB5587542.1"/>
    <property type="molecule type" value="Genomic_DNA"/>
</dbReference>
<dbReference type="AlphaFoldDB" id="A0A5N5Q6T4"/>
<dbReference type="Pfam" id="PF13600">
    <property type="entry name" value="DUF4140"/>
    <property type="match status" value="1"/>
</dbReference>